<reference evidence="2 3" key="1">
    <citation type="submission" date="2018-10" db="EMBL/GenBank/DDBJ databases">
        <title>Genomic Encyclopedia of Archaeal and Bacterial Type Strains, Phase II (KMG-II): from individual species to whole genera.</title>
        <authorList>
            <person name="Goeker M."/>
        </authorList>
    </citation>
    <scope>NUCLEOTIDE SEQUENCE [LARGE SCALE GENOMIC DNA]</scope>
    <source>
        <strain evidence="2 3">DSM 43383</strain>
    </source>
</reference>
<feature type="domain" description="BP74 N-terminal" evidence="1">
    <location>
        <begin position="46"/>
        <end position="157"/>
    </location>
</feature>
<sequence>MHVSTSRSAPRQAMSHLRVLAGAIALAVVAPLILLGGARPAAADPVAYFVFTDITRQEAVVQLTDSANIEHARALVSGQTADQPHILGRIIKRTAPYNPRWSFHYDPGTVRFFDVAIEVCDATIPYVEDHLDEAGGAFLPGLVWCPWTSRLVKEIPAP</sequence>
<proteinExistence type="predicted"/>
<name>A0A495QRY9_9ACTN</name>
<dbReference type="PANTHER" id="PTHR35883:SF1">
    <property type="entry name" value="CALMODULIN-BINDING PROTEIN CAM-BP15-RELATED"/>
    <property type="match status" value="1"/>
</dbReference>
<protein>
    <recommendedName>
        <fullName evidence="1">BP74 N-terminal domain-containing protein</fullName>
    </recommendedName>
</protein>
<dbReference type="AlphaFoldDB" id="A0A495QRY9"/>
<accession>A0A495QRY9</accession>
<evidence type="ECO:0000313" key="3">
    <source>
        <dbReference type="Proteomes" id="UP000274601"/>
    </source>
</evidence>
<dbReference type="EMBL" id="RBWU01000002">
    <property type="protein sequence ID" value="RKS76265.1"/>
    <property type="molecule type" value="Genomic_DNA"/>
</dbReference>
<evidence type="ECO:0000259" key="1">
    <source>
        <dbReference type="Pfam" id="PF23621"/>
    </source>
</evidence>
<dbReference type="Proteomes" id="UP000274601">
    <property type="component" value="Unassembled WGS sequence"/>
</dbReference>
<dbReference type="InterPro" id="IPR056422">
    <property type="entry name" value="BP74_N"/>
</dbReference>
<dbReference type="PANTHER" id="PTHR35883">
    <property type="entry name" value="CYCLIC AMP-INDUCIBLE PROTEIN BP74-RELATED"/>
    <property type="match status" value="1"/>
</dbReference>
<keyword evidence="3" id="KW-1185">Reference proteome</keyword>
<dbReference type="InterPro" id="IPR053344">
    <property type="entry name" value="cAMP-inducible_BP74-like"/>
</dbReference>
<evidence type="ECO:0000313" key="2">
    <source>
        <dbReference type="EMBL" id="RKS76265.1"/>
    </source>
</evidence>
<gene>
    <name evidence="2" type="ORF">BZB76_1616</name>
</gene>
<comment type="caution">
    <text evidence="2">The sequence shown here is derived from an EMBL/GenBank/DDBJ whole genome shotgun (WGS) entry which is preliminary data.</text>
</comment>
<dbReference type="Pfam" id="PF23621">
    <property type="entry name" value="BP74_N"/>
    <property type="match status" value="1"/>
</dbReference>
<organism evidence="2 3">
    <name type="scientific">Actinomadura pelletieri DSM 43383</name>
    <dbReference type="NCBI Taxonomy" id="1120940"/>
    <lineage>
        <taxon>Bacteria</taxon>
        <taxon>Bacillati</taxon>
        <taxon>Actinomycetota</taxon>
        <taxon>Actinomycetes</taxon>
        <taxon>Streptosporangiales</taxon>
        <taxon>Thermomonosporaceae</taxon>
        <taxon>Actinomadura</taxon>
    </lineage>
</organism>